<dbReference type="InterPro" id="IPR017850">
    <property type="entry name" value="Alkaline_phosphatase_core_sf"/>
</dbReference>
<evidence type="ECO:0000256" key="2">
    <source>
        <dbReference type="ARBA" id="ARBA00022801"/>
    </source>
</evidence>
<evidence type="ECO:0000313" key="4">
    <source>
        <dbReference type="EMBL" id="WZC49150.1"/>
    </source>
</evidence>
<protein>
    <submittedName>
        <fullName evidence="4">Sulfatase-like hydrolase/transferase</fullName>
    </submittedName>
</protein>
<proteinExistence type="predicted"/>
<dbReference type="InterPro" id="IPR000917">
    <property type="entry name" value="Sulfatase_N"/>
</dbReference>
<keyword evidence="5" id="KW-1185">Reference proteome</keyword>
<dbReference type="Gene3D" id="3.40.720.10">
    <property type="entry name" value="Alkaline Phosphatase, subunit A"/>
    <property type="match status" value="1"/>
</dbReference>
<dbReference type="PANTHER" id="PTHR45953:SF1">
    <property type="entry name" value="IDURONATE 2-SULFATASE"/>
    <property type="match status" value="1"/>
</dbReference>
<dbReference type="Pfam" id="PF00884">
    <property type="entry name" value="Sulfatase"/>
    <property type="match status" value="1"/>
</dbReference>
<dbReference type="Proteomes" id="UP001440612">
    <property type="component" value="Chromosome"/>
</dbReference>
<dbReference type="SUPFAM" id="SSF53649">
    <property type="entry name" value="Alkaline phosphatase-like"/>
    <property type="match status" value="1"/>
</dbReference>
<accession>A0ABZ2V3T2</accession>
<evidence type="ECO:0000256" key="1">
    <source>
        <dbReference type="ARBA" id="ARBA00022723"/>
    </source>
</evidence>
<keyword evidence="2" id="KW-0378">Hydrolase</keyword>
<organism evidence="4 5">
    <name type="scientific">Yoonia phaeophyticola</name>
    <dbReference type="NCBI Taxonomy" id="3137369"/>
    <lineage>
        <taxon>Bacteria</taxon>
        <taxon>Pseudomonadati</taxon>
        <taxon>Pseudomonadota</taxon>
        <taxon>Alphaproteobacteria</taxon>
        <taxon>Rhodobacterales</taxon>
        <taxon>Paracoccaceae</taxon>
        <taxon>Yoonia</taxon>
    </lineage>
</organism>
<sequence>MGKRPNFLFITADQHRGDCFGFAGRRVSTPHLDEMARGGTVFSACMTVNPICQPARASMLTGLLPRTHGVSDNGIDLDPALGQAGFAGRLSGAGYRTSLIGKAHFATSHNFQPSGTPECRDSMQHFGPDWHGPYMGFDHVELVVEGHNAHLPLAPPNGQHYERWYDAGGQNARRNAMYESSSGRDTLGAPQTWHSGLPPAFHNSSWVGDRTIAQLNQVAERAEPFCIWASFPDPHHPFDCPLPWSLLHDPAQVDLPEHRSRDLDRRPWWHRATLEGDPQIRADMAAFRTRFSRVPELDDAQLREVIANYYGMVSLIDHNVGRIMAELHRLGLDENTIVIYSADHGDWLGDHGLLLKGPMMYEGLLRVGCIFQRPGVPVGKEVADPVSNLDFAATFLDYAGLARPAAMHSQSLRPLIETDSASRDFAFSEWELRPTHAGTALQLHTIRTATHKLTVDQISKAGELYDLMGDPFEMNSVFNDPEHAAIRAELESYMAQRPDDALPVPLPQTGMA</sequence>
<reference evidence="5" key="1">
    <citation type="submission" date="2024-04" db="EMBL/GenBank/DDBJ databases">
        <title>Phylogenomic analyses of a clade within the roseobacter group suggest taxonomic reassignments of species of the genera Aestuariivita, Citreicella, Loktanella, Nautella, Pelagibaca, Ruegeria, Thalassobius, Thiobacimonas and Tropicibacter, and the proposal o.</title>
        <authorList>
            <person name="Jeon C.O."/>
        </authorList>
    </citation>
    <scope>NUCLEOTIDE SEQUENCE [LARGE SCALE GENOMIC DNA]</scope>
    <source>
        <strain evidence="5">BS5-3</strain>
    </source>
</reference>
<feature type="domain" description="Sulfatase N-terminal" evidence="3">
    <location>
        <begin position="5"/>
        <end position="400"/>
    </location>
</feature>
<dbReference type="EMBL" id="CP150951">
    <property type="protein sequence ID" value="WZC49150.1"/>
    <property type="molecule type" value="Genomic_DNA"/>
</dbReference>
<keyword evidence="1" id="KW-0479">Metal-binding</keyword>
<evidence type="ECO:0000259" key="3">
    <source>
        <dbReference type="Pfam" id="PF00884"/>
    </source>
</evidence>
<name>A0ABZ2V3T2_9RHOB</name>
<evidence type="ECO:0000313" key="5">
    <source>
        <dbReference type="Proteomes" id="UP001440612"/>
    </source>
</evidence>
<gene>
    <name evidence="4" type="ORF">AABB29_00370</name>
</gene>
<dbReference type="PANTHER" id="PTHR45953">
    <property type="entry name" value="IDURONATE 2-SULFATASE"/>
    <property type="match status" value="1"/>
</dbReference>
<dbReference type="RefSeq" id="WP_341367261.1">
    <property type="nucleotide sequence ID" value="NZ_CP150951.2"/>
</dbReference>